<evidence type="ECO:0000313" key="3">
    <source>
        <dbReference type="Proteomes" id="UP000800041"/>
    </source>
</evidence>
<organism evidence="2 3">
    <name type="scientific">Aulographum hederae CBS 113979</name>
    <dbReference type="NCBI Taxonomy" id="1176131"/>
    <lineage>
        <taxon>Eukaryota</taxon>
        <taxon>Fungi</taxon>
        <taxon>Dikarya</taxon>
        <taxon>Ascomycota</taxon>
        <taxon>Pezizomycotina</taxon>
        <taxon>Dothideomycetes</taxon>
        <taxon>Pleosporomycetidae</taxon>
        <taxon>Aulographales</taxon>
        <taxon>Aulographaceae</taxon>
    </lineage>
</organism>
<dbReference type="EMBL" id="ML977181">
    <property type="protein sequence ID" value="KAF1982777.1"/>
    <property type="molecule type" value="Genomic_DNA"/>
</dbReference>
<keyword evidence="1" id="KW-0732">Signal</keyword>
<proteinExistence type="predicted"/>
<reference evidence="2" key="1">
    <citation type="journal article" date="2020" name="Stud. Mycol.">
        <title>101 Dothideomycetes genomes: a test case for predicting lifestyles and emergence of pathogens.</title>
        <authorList>
            <person name="Haridas S."/>
            <person name="Albert R."/>
            <person name="Binder M."/>
            <person name="Bloem J."/>
            <person name="Labutti K."/>
            <person name="Salamov A."/>
            <person name="Andreopoulos B."/>
            <person name="Baker S."/>
            <person name="Barry K."/>
            <person name="Bills G."/>
            <person name="Bluhm B."/>
            <person name="Cannon C."/>
            <person name="Castanera R."/>
            <person name="Culley D."/>
            <person name="Daum C."/>
            <person name="Ezra D."/>
            <person name="Gonzalez J."/>
            <person name="Henrissat B."/>
            <person name="Kuo A."/>
            <person name="Liang C."/>
            <person name="Lipzen A."/>
            <person name="Lutzoni F."/>
            <person name="Magnuson J."/>
            <person name="Mondo S."/>
            <person name="Nolan M."/>
            <person name="Ohm R."/>
            <person name="Pangilinan J."/>
            <person name="Park H.-J."/>
            <person name="Ramirez L."/>
            <person name="Alfaro M."/>
            <person name="Sun H."/>
            <person name="Tritt A."/>
            <person name="Yoshinaga Y."/>
            <person name="Zwiers L.-H."/>
            <person name="Turgeon B."/>
            <person name="Goodwin S."/>
            <person name="Spatafora J."/>
            <person name="Crous P."/>
            <person name="Grigoriev I."/>
        </authorList>
    </citation>
    <scope>NUCLEOTIDE SEQUENCE</scope>
    <source>
        <strain evidence="2">CBS 113979</strain>
    </source>
</reference>
<evidence type="ECO:0000313" key="2">
    <source>
        <dbReference type="EMBL" id="KAF1982777.1"/>
    </source>
</evidence>
<feature type="chain" id="PRO_5026329325" evidence="1">
    <location>
        <begin position="20"/>
        <end position="467"/>
    </location>
</feature>
<feature type="signal peptide" evidence="1">
    <location>
        <begin position="1"/>
        <end position="19"/>
    </location>
</feature>
<evidence type="ECO:0000256" key="1">
    <source>
        <dbReference type="SAM" id="SignalP"/>
    </source>
</evidence>
<dbReference type="AlphaFoldDB" id="A0A6G1GPT5"/>
<keyword evidence="3" id="KW-1185">Reference proteome</keyword>
<gene>
    <name evidence="2" type="ORF">K402DRAFT_189934</name>
</gene>
<protein>
    <submittedName>
        <fullName evidence="2">Uncharacterized protein</fullName>
    </submittedName>
</protein>
<dbReference type="Proteomes" id="UP000800041">
    <property type="component" value="Unassembled WGS sequence"/>
</dbReference>
<accession>A0A6G1GPT5</accession>
<sequence length="467" mass="51232">MLHTLVFVDLLWAAPALSAATTYTYATCSTRFGTKSKTPVPSSTFALTYTWTAYQKIVVTPTRTITPPISTQTKSTTISSTTTSTVLSIPTIITVETISSTLYTTTTNLGTTSVVATTSTATAPTLIIPASATLVPVQSAFPGLTYLEPPPPARRRNEVRRKFDTLLERAETGANAIEKRTPRHNVQCGDNGYNPQQYPQSVGCKRGVLVITTETSTSTAKTTVTKTAPTPVTTITFSTTTTVTSTTNILALPITLTVSTTQTISTASTTSIDVTQLQRLRKHLQLRLCMRLVWFRTRPTRTMASRYGPSTLTVTWLFRLERMGLLRIMTAVLCVSFSPDALPDFSPGPTDDVSLIHGLTTLVQILLLPFRLRLEMEMQTPYSTGTAGSTLPLISILRRRKLQVGSIVPSEFQFCRVFPSRAPSVTSPCSFLVLLGILERKQGAHITKRTFFFLWIANPNPSWRFST</sequence>
<name>A0A6G1GPT5_9PEZI</name>